<reference evidence="3" key="2">
    <citation type="submission" date="2008-06" db="EMBL/GenBank/DDBJ databases">
        <authorList>
            <consortium name="FlyBase"/>
        </authorList>
    </citation>
    <scope>NUCLEOTIDE SEQUENCE</scope>
    <source>
        <strain evidence="3">MSH-3</strain>
    </source>
</reference>
<dbReference type="Proteomes" id="UP000008744">
    <property type="component" value="Unassembled WGS sequence"/>
</dbReference>
<feature type="region of interest" description="Disordered" evidence="1">
    <location>
        <begin position="53"/>
        <end position="72"/>
    </location>
</feature>
<evidence type="ECO:0000313" key="5">
    <source>
        <dbReference type="Proteomes" id="UP000008744"/>
    </source>
</evidence>
<evidence type="ECO:0000313" key="4">
    <source>
        <dbReference type="EMBL" id="EDW36597.1"/>
    </source>
</evidence>
<dbReference type="EMBL" id="CH479231">
    <property type="protein sequence ID" value="EDW36595.1"/>
    <property type="molecule type" value="Genomic_DNA"/>
</dbReference>
<dbReference type="AlphaFoldDB" id="B4H9U8"/>
<proteinExistence type="predicted"/>
<keyword evidence="5" id="KW-1185">Reference proteome</keyword>
<sequence length="72" mass="8033">MKTDAKPDQFDLSEEVAKLQFEIAPIVMDDEDGFSDSDSDFDSLEDIEDDNTYLPVNSSVLANNNDQANNDD</sequence>
<evidence type="ECO:0000256" key="1">
    <source>
        <dbReference type="SAM" id="MobiDB-lite"/>
    </source>
</evidence>
<dbReference type="HOGENOM" id="CLU_2724889_0_0_1"/>
<evidence type="ECO:0000313" key="3">
    <source>
        <dbReference type="EMBL" id="EDW36595.1"/>
    </source>
</evidence>
<evidence type="ECO:0000313" key="2">
    <source>
        <dbReference type="EMBL" id="EDW35266.1"/>
    </source>
</evidence>
<feature type="compositionally biased region" description="Low complexity" evidence="1">
    <location>
        <begin position="62"/>
        <end position="72"/>
    </location>
</feature>
<dbReference type="EMBL" id="CH479231">
    <property type="protein sequence ID" value="EDW36597.1"/>
    <property type="molecule type" value="Genomic_DNA"/>
</dbReference>
<dbReference type="EMBL" id="CH692887">
    <property type="protein sequence ID" value="EDW35266.1"/>
    <property type="molecule type" value="Genomic_DNA"/>
</dbReference>
<organism evidence="5">
    <name type="scientific">Drosophila persimilis</name>
    <name type="common">Fruit fly</name>
    <dbReference type="NCBI Taxonomy" id="7234"/>
    <lineage>
        <taxon>Eukaryota</taxon>
        <taxon>Metazoa</taxon>
        <taxon>Ecdysozoa</taxon>
        <taxon>Arthropoda</taxon>
        <taxon>Hexapoda</taxon>
        <taxon>Insecta</taxon>
        <taxon>Pterygota</taxon>
        <taxon>Neoptera</taxon>
        <taxon>Endopterygota</taxon>
        <taxon>Diptera</taxon>
        <taxon>Brachycera</taxon>
        <taxon>Muscomorpha</taxon>
        <taxon>Ephydroidea</taxon>
        <taxon>Drosophilidae</taxon>
        <taxon>Drosophila</taxon>
        <taxon>Sophophora</taxon>
    </lineage>
</organism>
<reference evidence="3 5" key="1">
    <citation type="journal article" date="2007" name="Nature">
        <title>Evolution of genes and genomes on the Drosophila phylogeny.</title>
        <authorList>
            <consortium name="Drosophila 12 Genomes Consortium"/>
            <person name="Clark A.G."/>
            <person name="Eisen M.B."/>
            <person name="Smith D.R."/>
            <person name="Bergman C.M."/>
            <person name="Oliver B."/>
            <person name="Markow T.A."/>
            <person name="Kaufman T.C."/>
            <person name="Kellis M."/>
            <person name="Gelbart W."/>
            <person name="Iyer V.N."/>
            <person name="Pollard D.A."/>
            <person name="Sackton T.B."/>
            <person name="Larracuente A.M."/>
            <person name="Singh N.D."/>
            <person name="Abad J.P."/>
            <person name="Abt D.N."/>
            <person name="Adryan B."/>
            <person name="Aguade M."/>
            <person name="Akashi H."/>
            <person name="Anderson W.W."/>
            <person name="Aquadro C.F."/>
            <person name="Ardell D.H."/>
            <person name="Arguello R."/>
            <person name="Artieri C.G."/>
            <person name="Barbash D.A."/>
            <person name="Barker D."/>
            <person name="Barsanti P."/>
            <person name="Batterham P."/>
            <person name="Batzoglou S."/>
            <person name="Begun D."/>
            <person name="Bhutkar A."/>
            <person name="Blanco E."/>
            <person name="Bosak S.A."/>
            <person name="Bradley R.K."/>
            <person name="Brand A.D."/>
            <person name="Brent M.R."/>
            <person name="Brooks A.N."/>
            <person name="Brown R.H."/>
            <person name="Butlin R.K."/>
            <person name="Caggese C."/>
            <person name="Calvi B.R."/>
            <person name="Bernardo de Carvalho A."/>
            <person name="Caspi A."/>
            <person name="Castrezana S."/>
            <person name="Celniker S.E."/>
            <person name="Chang J.L."/>
            <person name="Chapple C."/>
            <person name="Chatterji S."/>
            <person name="Chinwalla A."/>
            <person name="Civetta A."/>
            <person name="Clifton S.W."/>
            <person name="Comeron J.M."/>
            <person name="Costello J.C."/>
            <person name="Coyne J.A."/>
            <person name="Daub J."/>
            <person name="David R.G."/>
            <person name="Delcher A.L."/>
            <person name="Delehaunty K."/>
            <person name="Do C.B."/>
            <person name="Ebling H."/>
            <person name="Edwards K."/>
            <person name="Eickbush T."/>
            <person name="Evans J.D."/>
            <person name="Filipski A."/>
            <person name="Findeiss S."/>
            <person name="Freyhult E."/>
            <person name="Fulton L."/>
            <person name="Fulton R."/>
            <person name="Garcia A.C."/>
            <person name="Gardiner A."/>
            <person name="Garfield D.A."/>
            <person name="Garvin B.E."/>
            <person name="Gibson G."/>
            <person name="Gilbert D."/>
            <person name="Gnerre S."/>
            <person name="Godfrey J."/>
            <person name="Good R."/>
            <person name="Gotea V."/>
            <person name="Gravely B."/>
            <person name="Greenberg A.J."/>
            <person name="Griffiths-Jones S."/>
            <person name="Gross S."/>
            <person name="Guigo R."/>
            <person name="Gustafson E.A."/>
            <person name="Haerty W."/>
            <person name="Hahn M.W."/>
            <person name="Halligan D.L."/>
            <person name="Halpern A.L."/>
            <person name="Halter G.M."/>
            <person name="Han M.V."/>
            <person name="Heger A."/>
            <person name="Hillier L."/>
            <person name="Hinrichs A.S."/>
            <person name="Holmes I."/>
            <person name="Hoskins R.A."/>
            <person name="Hubisz M.J."/>
            <person name="Hultmark D."/>
            <person name="Huntley M.A."/>
            <person name="Jaffe D.B."/>
            <person name="Jagadeeshan S."/>
            <person name="Jeck W.R."/>
            <person name="Johnson J."/>
            <person name="Jones C.D."/>
            <person name="Jordan W.C."/>
            <person name="Karpen G.H."/>
            <person name="Kataoka E."/>
            <person name="Keightley P.D."/>
            <person name="Kheradpour P."/>
            <person name="Kirkness E.F."/>
            <person name="Koerich L.B."/>
            <person name="Kristiansen K."/>
            <person name="Kudrna D."/>
            <person name="Kulathinal R.J."/>
            <person name="Kumar S."/>
            <person name="Kwok R."/>
            <person name="Lander E."/>
            <person name="Langley C.H."/>
            <person name="Lapoint R."/>
            <person name="Lazzaro B.P."/>
            <person name="Lee S.J."/>
            <person name="Levesque L."/>
            <person name="Li R."/>
            <person name="Lin C.F."/>
            <person name="Lin M.F."/>
            <person name="Lindblad-Toh K."/>
            <person name="Llopart A."/>
            <person name="Long M."/>
            <person name="Low L."/>
            <person name="Lozovsky E."/>
            <person name="Lu J."/>
            <person name="Luo M."/>
            <person name="Machado C.A."/>
            <person name="Makalowski W."/>
            <person name="Marzo M."/>
            <person name="Matsuda M."/>
            <person name="Matzkin L."/>
            <person name="McAllister B."/>
            <person name="McBride C.S."/>
            <person name="McKernan B."/>
            <person name="McKernan K."/>
            <person name="Mendez-Lago M."/>
            <person name="Minx P."/>
            <person name="Mollenhauer M.U."/>
            <person name="Montooth K."/>
            <person name="Mount S.M."/>
            <person name="Mu X."/>
            <person name="Myers E."/>
            <person name="Negre B."/>
            <person name="Newfeld S."/>
            <person name="Nielsen R."/>
            <person name="Noor M.A."/>
            <person name="O'Grady P."/>
            <person name="Pachter L."/>
            <person name="Papaceit M."/>
            <person name="Parisi M.J."/>
            <person name="Parisi M."/>
            <person name="Parts L."/>
            <person name="Pedersen J.S."/>
            <person name="Pesole G."/>
            <person name="Phillippy A.M."/>
            <person name="Ponting C.P."/>
            <person name="Pop M."/>
            <person name="Porcelli D."/>
            <person name="Powell J.R."/>
            <person name="Prohaska S."/>
            <person name="Pruitt K."/>
            <person name="Puig M."/>
            <person name="Quesneville H."/>
            <person name="Ram K.R."/>
            <person name="Rand D."/>
            <person name="Rasmussen M.D."/>
            <person name="Reed L.K."/>
            <person name="Reenan R."/>
            <person name="Reily A."/>
            <person name="Remington K.A."/>
            <person name="Rieger T.T."/>
            <person name="Ritchie M.G."/>
            <person name="Robin C."/>
            <person name="Rogers Y.H."/>
            <person name="Rohde C."/>
            <person name="Rozas J."/>
            <person name="Rubenfield M.J."/>
            <person name="Ruiz A."/>
            <person name="Russo S."/>
            <person name="Salzberg S.L."/>
            <person name="Sanchez-Gracia A."/>
            <person name="Saranga D.J."/>
            <person name="Sato H."/>
            <person name="Schaeffer S.W."/>
            <person name="Schatz M.C."/>
            <person name="Schlenke T."/>
            <person name="Schwartz R."/>
            <person name="Segarra C."/>
            <person name="Singh R.S."/>
            <person name="Sirot L."/>
            <person name="Sirota M."/>
            <person name="Sisneros N.B."/>
            <person name="Smith C.D."/>
            <person name="Smith T.F."/>
            <person name="Spieth J."/>
            <person name="Stage D.E."/>
            <person name="Stark A."/>
            <person name="Stephan W."/>
            <person name="Strausberg R.L."/>
            <person name="Strempel S."/>
            <person name="Sturgill D."/>
            <person name="Sutton G."/>
            <person name="Sutton G.G."/>
            <person name="Tao W."/>
            <person name="Teichmann S."/>
            <person name="Tobari Y.N."/>
            <person name="Tomimura Y."/>
            <person name="Tsolas J.M."/>
            <person name="Valente V.L."/>
            <person name="Venter E."/>
            <person name="Venter J.C."/>
            <person name="Vicario S."/>
            <person name="Vieira F.G."/>
            <person name="Vilella A.J."/>
            <person name="Villasante A."/>
            <person name="Walenz B."/>
            <person name="Wang J."/>
            <person name="Wasserman M."/>
            <person name="Watts T."/>
            <person name="Wilson D."/>
            <person name="Wilson R.K."/>
            <person name="Wing R.A."/>
            <person name="Wolfner M.F."/>
            <person name="Wong A."/>
            <person name="Wong G.K."/>
            <person name="Wu C.I."/>
            <person name="Wu G."/>
            <person name="Yamamoto D."/>
            <person name="Yang H.P."/>
            <person name="Yang S.P."/>
            <person name="Yorke J.A."/>
            <person name="Yoshida K."/>
            <person name="Zdobnov E."/>
            <person name="Zhang P."/>
            <person name="Zhang Y."/>
            <person name="Zimin A.V."/>
            <person name="Baldwin J."/>
            <person name="Abdouelleil A."/>
            <person name="Abdulkadir J."/>
            <person name="Abebe A."/>
            <person name="Abera B."/>
            <person name="Abreu J."/>
            <person name="Acer S.C."/>
            <person name="Aftuck L."/>
            <person name="Alexander A."/>
            <person name="An P."/>
            <person name="Anderson E."/>
            <person name="Anderson S."/>
            <person name="Arachi H."/>
            <person name="Azer M."/>
            <person name="Bachantsang P."/>
            <person name="Barry A."/>
            <person name="Bayul T."/>
            <person name="Berlin A."/>
            <person name="Bessette D."/>
            <person name="Bloom T."/>
            <person name="Blye J."/>
            <person name="Boguslavskiy L."/>
            <person name="Bonnet C."/>
            <person name="Boukhgalter B."/>
            <person name="Bourzgui I."/>
            <person name="Brown A."/>
            <person name="Cahill P."/>
            <person name="Channer S."/>
            <person name="Cheshatsang Y."/>
            <person name="Chuda L."/>
            <person name="Citroen M."/>
            <person name="Collymore A."/>
            <person name="Cooke P."/>
            <person name="Costello M."/>
            <person name="D'Aco K."/>
            <person name="Daza R."/>
            <person name="De Haan G."/>
            <person name="DeGray S."/>
            <person name="DeMaso C."/>
            <person name="Dhargay N."/>
            <person name="Dooley K."/>
            <person name="Dooley E."/>
            <person name="Doricent M."/>
            <person name="Dorje P."/>
            <person name="Dorjee K."/>
            <person name="Dupes A."/>
            <person name="Elong R."/>
            <person name="Falk J."/>
            <person name="Farina A."/>
            <person name="Faro S."/>
            <person name="Ferguson D."/>
            <person name="Fisher S."/>
            <person name="Foley C.D."/>
            <person name="Franke A."/>
            <person name="Friedrich D."/>
            <person name="Gadbois L."/>
            <person name="Gearin G."/>
            <person name="Gearin C.R."/>
            <person name="Giannoukos G."/>
            <person name="Goode T."/>
            <person name="Graham J."/>
            <person name="Grandbois E."/>
            <person name="Grewal S."/>
            <person name="Gyaltsen K."/>
            <person name="Hafez N."/>
            <person name="Hagos B."/>
            <person name="Hall J."/>
            <person name="Henson C."/>
            <person name="Hollinger A."/>
            <person name="Honan T."/>
            <person name="Huard M.D."/>
            <person name="Hughes L."/>
            <person name="Hurhula B."/>
            <person name="Husby M.E."/>
            <person name="Kamat A."/>
            <person name="Kanga B."/>
            <person name="Kashin S."/>
            <person name="Khazanovich D."/>
            <person name="Kisner P."/>
            <person name="Lance K."/>
            <person name="Lara M."/>
            <person name="Lee W."/>
            <person name="Lennon N."/>
            <person name="Letendre F."/>
            <person name="LeVine R."/>
            <person name="Lipovsky A."/>
            <person name="Liu X."/>
            <person name="Liu J."/>
            <person name="Liu S."/>
            <person name="Lokyitsang T."/>
            <person name="Lokyitsang Y."/>
            <person name="Lubonja R."/>
            <person name="Lui A."/>
            <person name="MacDonald P."/>
            <person name="Magnisalis V."/>
            <person name="Maru K."/>
            <person name="Matthews C."/>
            <person name="McCusker W."/>
            <person name="McDonough S."/>
            <person name="Mehta T."/>
            <person name="Meldrim J."/>
            <person name="Meneus L."/>
            <person name="Mihai O."/>
            <person name="Mihalev A."/>
            <person name="Mihova T."/>
            <person name="Mittelman R."/>
            <person name="Mlenga V."/>
            <person name="Montmayeur A."/>
            <person name="Mulrain L."/>
            <person name="Navidi A."/>
            <person name="Naylor J."/>
            <person name="Negash T."/>
            <person name="Nguyen T."/>
            <person name="Nguyen N."/>
            <person name="Nicol R."/>
            <person name="Norbu C."/>
            <person name="Norbu N."/>
            <person name="Novod N."/>
            <person name="O'Neill B."/>
            <person name="Osman S."/>
            <person name="Markiewicz E."/>
            <person name="Oyono O.L."/>
            <person name="Patti C."/>
            <person name="Phunkhang P."/>
            <person name="Pierre F."/>
            <person name="Priest M."/>
            <person name="Raghuraman S."/>
            <person name="Rege F."/>
            <person name="Reyes R."/>
            <person name="Rise C."/>
            <person name="Rogov P."/>
            <person name="Ross K."/>
            <person name="Ryan E."/>
            <person name="Settipalli S."/>
            <person name="Shea T."/>
            <person name="Sherpa N."/>
            <person name="Shi L."/>
            <person name="Shih D."/>
            <person name="Sparrow T."/>
            <person name="Spaulding J."/>
            <person name="Stalker J."/>
            <person name="Stange-Thomann N."/>
            <person name="Stavropoulos S."/>
            <person name="Stone C."/>
            <person name="Strader C."/>
            <person name="Tesfaye S."/>
            <person name="Thomson T."/>
            <person name="Thoulutsang Y."/>
            <person name="Thoulutsang D."/>
            <person name="Topham K."/>
            <person name="Topping I."/>
            <person name="Tsamla T."/>
            <person name="Vassiliev H."/>
            <person name="Vo A."/>
            <person name="Wangchuk T."/>
            <person name="Wangdi T."/>
            <person name="Weiand M."/>
            <person name="Wilkinson J."/>
            <person name="Wilson A."/>
            <person name="Yadav S."/>
            <person name="Young G."/>
            <person name="Yu Q."/>
            <person name="Zembek L."/>
            <person name="Zhong D."/>
            <person name="Zimmer A."/>
            <person name="Zwirko Z."/>
            <person name="Jaffe D.B."/>
            <person name="Alvarez P."/>
            <person name="Brockman W."/>
            <person name="Butler J."/>
            <person name="Chin C."/>
            <person name="Gnerre S."/>
            <person name="Grabherr M."/>
            <person name="Kleber M."/>
            <person name="Mauceli E."/>
            <person name="MacCallum I."/>
        </authorList>
    </citation>
    <scope>NUCLEOTIDE SEQUENCE [LARGE SCALE GENOMIC DNA]</scope>
    <source>
        <strain evidence="3">MSH-3</strain>
        <strain evidence="5">MSH-3 / Tucson 14011-0111.49</strain>
    </source>
</reference>
<gene>
    <name evidence="3" type="primary">Dper\GL22946</name>
    <name evidence="2" type="synonym">Dper\GL18195</name>
    <name evidence="4" type="synonym">Dper\GL22944</name>
    <name evidence="2" type="ORF">Dper_GL18195</name>
    <name evidence="4" type="ORF">Dper_GL22944</name>
    <name evidence="3" type="ORF">Dper_GL22946</name>
    <name evidence="3" type="ORF">GL18195</name>
    <name evidence="3" type="ORF">GL22944</name>
    <name evidence="3" type="ORF">GL22946</name>
</gene>
<name>B4H9U8_DROPE</name>
<protein>
    <submittedName>
        <fullName evidence="2">GL18195</fullName>
    </submittedName>
    <submittedName>
        <fullName evidence="4">GL22944</fullName>
    </submittedName>
    <submittedName>
        <fullName evidence="3">GL22946</fullName>
    </submittedName>
</protein>
<accession>B4H9U8</accession>